<name>A0ABT9N2N1_9ACTN</name>
<evidence type="ECO:0000256" key="1">
    <source>
        <dbReference type="SAM" id="MobiDB-lite"/>
    </source>
</evidence>
<dbReference type="RefSeq" id="WP_306835406.1">
    <property type="nucleotide sequence ID" value="NZ_JAUSRA010000001.1"/>
</dbReference>
<feature type="region of interest" description="Disordered" evidence="1">
    <location>
        <begin position="121"/>
        <end position="168"/>
    </location>
</feature>
<protein>
    <recommendedName>
        <fullName evidence="4">Pyridoxamine 5'-phosphate oxidase putative domain-containing protein</fullName>
    </recommendedName>
</protein>
<proteinExistence type="predicted"/>
<gene>
    <name evidence="2" type="ORF">J2S43_006464</name>
</gene>
<accession>A0ABT9N2N1</accession>
<dbReference type="Proteomes" id="UP001240984">
    <property type="component" value="Unassembled WGS sequence"/>
</dbReference>
<organism evidence="2 3">
    <name type="scientific">Catenuloplanes nepalensis</name>
    <dbReference type="NCBI Taxonomy" id="587533"/>
    <lineage>
        <taxon>Bacteria</taxon>
        <taxon>Bacillati</taxon>
        <taxon>Actinomycetota</taxon>
        <taxon>Actinomycetes</taxon>
        <taxon>Micromonosporales</taxon>
        <taxon>Micromonosporaceae</taxon>
        <taxon>Catenuloplanes</taxon>
    </lineage>
</organism>
<sequence>MAAHPLIGEVLKKASVAWVSVGDRPATALWCLAVDGVLHVVTGPGEQSAPGLADASAARVTLRGDHGGAVVAWDATVSRLSPVDERWAEIATQLAAKRLNAPGSAAELVARWSAECTVSRLTPAGTTPATGTALPAGSQAAPPRESPAARPARKPFRLHRVRGRRPST</sequence>
<evidence type="ECO:0000313" key="2">
    <source>
        <dbReference type="EMBL" id="MDP9797952.1"/>
    </source>
</evidence>
<evidence type="ECO:0000313" key="3">
    <source>
        <dbReference type="Proteomes" id="UP001240984"/>
    </source>
</evidence>
<feature type="compositionally biased region" description="Low complexity" evidence="1">
    <location>
        <begin position="121"/>
        <end position="150"/>
    </location>
</feature>
<keyword evidence="3" id="KW-1185">Reference proteome</keyword>
<reference evidence="2 3" key="1">
    <citation type="submission" date="2023-07" db="EMBL/GenBank/DDBJ databases">
        <title>Sequencing the genomes of 1000 actinobacteria strains.</title>
        <authorList>
            <person name="Klenk H.-P."/>
        </authorList>
    </citation>
    <scope>NUCLEOTIDE SEQUENCE [LARGE SCALE GENOMIC DNA]</scope>
    <source>
        <strain evidence="2 3">DSM 44710</strain>
    </source>
</reference>
<feature type="compositionally biased region" description="Basic residues" evidence="1">
    <location>
        <begin position="151"/>
        <end position="168"/>
    </location>
</feature>
<dbReference type="EMBL" id="JAUSRA010000001">
    <property type="protein sequence ID" value="MDP9797952.1"/>
    <property type="molecule type" value="Genomic_DNA"/>
</dbReference>
<comment type="caution">
    <text evidence="2">The sequence shown here is derived from an EMBL/GenBank/DDBJ whole genome shotgun (WGS) entry which is preliminary data.</text>
</comment>
<evidence type="ECO:0008006" key="4">
    <source>
        <dbReference type="Google" id="ProtNLM"/>
    </source>
</evidence>